<keyword evidence="6" id="KW-0175">Coiled coil</keyword>
<dbReference type="InterPro" id="IPR028002">
    <property type="entry name" value="Myb_DNA-bind_5"/>
</dbReference>
<evidence type="ECO:0000256" key="6">
    <source>
        <dbReference type="SAM" id="Coils"/>
    </source>
</evidence>
<gene>
    <name evidence="9" type="ORF">NQ315_006125</name>
    <name evidence="8" type="ORF">NQ315_015313</name>
</gene>
<dbReference type="AlphaFoldDB" id="A0AAV8VE85"/>
<organism evidence="9 10">
    <name type="scientific">Exocentrus adspersus</name>
    <dbReference type="NCBI Taxonomy" id="1586481"/>
    <lineage>
        <taxon>Eukaryota</taxon>
        <taxon>Metazoa</taxon>
        <taxon>Ecdysozoa</taxon>
        <taxon>Arthropoda</taxon>
        <taxon>Hexapoda</taxon>
        <taxon>Insecta</taxon>
        <taxon>Pterygota</taxon>
        <taxon>Neoptera</taxon>
        <taxon>Endopterygota</taxon>
        <taxon>Coleoptera</taxon>
        <taxon>Polyphaga</taxon>
        <taxon>Cucujiformia</taxon>
        <taxon>Chrysomeloidea</taxon>
        <taxon>Cerambycidae</taxon>
        <taxon>Lamiinae</taxon>
        <taxon>Acanthocinini</taxon>
        <taxon>Exocentrus</taxon>
    </lineage>
</organism>
<evidence type="ECO:0000259" key="7">
    <source>
        <dbReference type="Pfam" id="PF13873"/>
    </source>
</evidence>
<keyword evidence="10" id="KW-1185">Reference proteome</keyword>
<dbReference type="GO" id="GO:0005634">
    <property type="term" value="C:nucleus"/>
    <property type="evidence" value="ECO:0007669"/>
    <property type="project" value="TreeGrafter"/>
</dbReference>
<evidence type="ECO:0000256" key="4">
    <source>
        <dbReference type="ARBA" id="ARBA00023163"/>
    </source>
</evidence>
<dbReference type="EMBL" id="JANEYG010000409">
    <property type="protein sequence ID" value="KAJ8909793.1"/>
    <property type="molecule type" value="Genomic_DNA"/>
</dbReference>
<evidence type="ECO:0000313" key="9">
    <source>
        <dbReference type="EMBL" id="KAJ8912161.1"/>
    </source>
</evidence>
<dbReference type="Proteomes" id="UP001159042">
    <property type="component" value="Unassembled WGS sequence"/>
</dbReference>
<proteinExistence type="predicted"/>
<name>A0AAV8VE85_9CUCU</name>
<evidence type="ECO:0000256" key="1">
    <source>
        <dbReference type="ARBA" id="ARBA00011764"/>
    </source>
</evidence>
<protein>
    <recommendedName>
        <fullName evidence="2">Regulatory protein zeste</fullName>
    </recommendedName>
</protein>
<comment type="subunit">
    <text evidence="1">Self-associates forming complexes of several hundred monomers.</text>
</comment>
<dbReference type="PANTHER" id="PTHR23098">
    <property type="entry name" value="AGAP001331-PA-RELATED"/>
    <property type="match status" value="1"/>
</dbReference>
<sequence length="262" mass="30734">MKAWERVNNTFNSMSNSDVHRDVTSIKNKYENIKRALKKKIAQNRQSITKTGGGPPSESKLLWYEEELFAILQLGIEGLLSEGDSDFFTPNDCEKAVPHIDTVEELVDENIAVNDYNKEIVIEVIEEDEDKLYEADKLSNRWNLKRKRSAVPTVDKKKMSLDSFQKLSEGRKELNDIQKQCFEVELELKKYEYKQKIDQWARIKEIEETELNIKLQTLKELTNESDRKKKIFDLTYEKEKITVELMKCELNMKLKKSLDLST</sequence>
<evidence type="ECO:0000313" key="10">
    <source>
        <dbReference type="Proteomes" id="UP001159042"/>
    </source>
</evidence>
<reference evidence="9 10" key="1">
    <citation type="journal article" date="2023" name="Insect Mol. Biol.">
        <title>Genome sequencing provides insights into the evolution of gene families encoding plant cell wall-degrading enzymes in longhorned beetles.</title>
        <authorList>
            <person name="Shin N.R."/>
            <person name="Okamura Y."/>
            <person name="Kirsch R."/>
            <person name="Pauchet Y."/>
        </authorList>
    </citation>
    <scope>NUCLEOTIDE SEQUENCE [LARGE SCALE GENOMIC DNA]</scope>
    <source>
        <strain evidence="9">EAD_L_NR</strain>
    </source>
</reference>
<evidence type="ECO:0000256" key="2">
    <source>
        <dbReference type="ARBA" id="ARBA00016807"/>
    </source>
</evidence>
<feature type="domain" description="Myb/SANT-like DNA-binding" evidence="7">
    <location>
        <begin position="2"/>
        <end position="43"/>
    </location>
</feature>
<comment type="function">
    <text evidence="5">Involved in transvection phenomena (= synapsis-dependent gene expression), where the synaptic pairing of chromosomes carrying genes with which zeste interacts influences the expression of these genes. Zeste binds to DNA and stimulates transcription from a nearby promoter.</text>
</comment>
<evidence type="ECO:0000256" key="5">
    <source>
        <dbReference type="ARBA" id="ARBA00025466"/>
    </source>
</evidence>
<keyword evidence="3" id="KW-0805">Transcription regulation</keyword>
<comment type="caution">
    <text evidence="9">The sequence shown here is derived from an EMBL/GenBank/DDBJ whole genome shotgun (WGS) entry which is preliminary data.</text>
</comment>
<evidence type="ECO:0000256" key="3">
    <source>
        <dbReference type="ARBA" id="ARBA00023015"/>
    </source>
</evidence>
<accession>A0AAV8VE85</accession>
<evidence type="ECO:0000313" key="8">
    <source>
        <dbReference type="EMBL" id="KAJ8909793.1"/>
    </source>
</evidence>
<feature type="coiled-coil region" evidence="6">
    <location>
        <begin position="174"/>
        <end position="224"/>
    </location>
</feature>
<dbReference type="Pfam" id="PF13873">
    <property type="entry name" value="Myb_DNA-bind_5"/>
    <property type="match status" value="1"/>
</dbReference>
<keyword evidence="4" id="KW-0804">Transcription</keyword>
<dbReference type="PANTHER" id="PTHR23098:SF23">
    <property type="entry name" value="MYB-RELATED TRANSCRIPTION FACTOR, PARTNER OF PROFILIN-LIKE ISOFORM X2-RELATED"/>
    <property type="match status" value="1"/>
</dbReference>
<dbReference type="EMBL" id="JANEYG010000143">
    <property type="protein sequence ID" value="KAJ8912161.1"/>
    <property type="molecule type" value="Genomic_DNA"/>
</dbReference>